<feature type="transmembrane region" description="Helical" evidence="1">
    <location>
        <begin position="33"/>
        <end position="50"/>
    </location>
</feature>
<organism evidence="2 3">
    <name type="scientific">Glossina morsitans morsitans</name>
    <name type="common">Savannah tsetse fly</name>
    <dbReference type="NCBI Taxonomy" id="37546"/>
    <lineage>
        <taxon>Eukaryota</taxon>
        <taxon>Metazoa</taxon>
        <taxon>Ecdysozoa</taxon>
        <taxon>Arthropoda</taxon>
        <taxon>Hexapoda</taxon>
        <taxon>Insecta</taxon>
        <taxon>Pterygota</taxon>
        <taxon>Neoptera</taxon>
        <taxon>Endopterygota</taxon>
        <taxon>Diptera</taxon>
        <taxon>Brachycera</taxon>
        <taxon>Muscomorpha</taxon>
        <taxon>Hippoboscoidea</taxon>
        <taxon>Glossinidae</taxon>
        <taxon>Glossina</taxon>
    </lineage>
</organism>
<dbReference type="Proteomes" id="UP000092444">
    <property type="component" value="Unassembled WGS sequence"/>
</dbReference>
<evidence type="ECO:0000256" key="1">
    <source>
        <dbReference type="SAM" id="Phobius"/>
    </source>
</evidence>
<evidence type="ECO:0000313" key="2">
    <source>
        <dbReference type="EnsemblMetazoa" id="GMOY000571.P1908"/>
    </source>
</evidence>
<accession>A0ABK9MG97</accession>
<dbReference type="EMBL" id="CCAG010022389">
    <property type="status" value="NOT_ANNOTATED_CDS"/>
    <property type="molecule type" value="Genomic_DNA"/>
</dbReference>
<keyword evidence="1" id="KW-1133">Transmembrane helix</keyword>
<protein>
    <submittedName>
        <fullName evidence="2">Uncharacterized protein</fullName>
    </submittedName>
</protein>
<keyword evidence="1" id="KW-0812">Transmembrane</keyword>
<keyword evidence="3" id="KW-1185">Reference proteome</keyword>
<keyword evidence="1" id="KW-0472">Membrane</keyword>
<dbReference type="EnsemblMetazoa" id="GMOY000571.R1908">
    <property type="protein sequence ID" value="GMOY000571.P1908"/>
    <property type="gene ID" value="GMOY000571"/>
</dbReference>
<name>A0ABK9MG97_GLOMM</name>
<evidence type="ECO:0000313" key="3">
    <source>
        <dbReference type="Proteomes" id="UP000092444"/>
    </source>
</evidence>
<proteinExistence type="predicted"/>
<reference evidence="2" key="1">
    <citation type="submission" date="2025-05" db="UniProtKB">
        <authorList>
            <consortium name="EnsemblMetazoa"/>
        </authorList>
    </citation>
    <scope>IDENTIFICATION</scope>
    <source>
        <strain evidence="2">Yale</strain>
    </source>
</reference>
<sequence>MRREIIGWFGKVCKTSHLYNAEDNLDEKKTQHYSLFIFLSAALFWIVFAIQADNCHERLRIGCRDVVIEKRVCYFDEQRICFKSFNNECEMQLFACHYGKTLARYDNKFCELLQFMCDEDLNRYKWPPDYFEQQIATIYKKKKSKSFVQQQRL</sequence>